<dbReference type="PROSITE" id="PS00530">
    <property type="entry name" value="RNASE_T2_1"/>
    <property type="match status" value="1"/>
</dbReference>
<dbReference type="AlphaFoldDB" id="A0AAD9XLU5"/>
<evidence type="ECO:0000256" key="4">
    <source>
        <dbReference type="RuleBase" id="RU004328"/>
    </source>
</evidence>
<dbReference type="PANTHER" id="PTHR11240">
    <property type="entry name" value="RIBONUCLEASE T2"/>
    <property type="match status" value="1"/>
</dbReference>
<name>A0AAD9XLU5_9ROSI</name>
<evidence type="ECO:0000256" key="3">
    <source>
        <dbReference type="ARBA" id="ARBA00023239"/>
    </source>
</evidence>
<comment type="caution">
    <text evidence="6">The sequence shown here is derived from an EMBL/GenBank/DDBJ whole genome shotgun (WGS) entry which is preliminary data.</text>
</comment>
<evidence type="ECO:0000256" key="5">
    <source>
        <dbReference type="SAM" id="SignalP"/>
    </source>
</evidence>
<dbReference type="InterPro" id="IPR018188">
    <property type="entry name" value="RNase_T2_His_AS_1"/>
</dbReference>
<evidence type="ECO:0000313" key="6">
    <source>
        <dbReference type="EMBL" id="KAK2661924.1"/>
    </source>
</evidence>
<dbReference type="GO" id="GO:0033897">
    <property type="term" value="F:ribonuclease T2 activity"/>
    <property type="evidence" value="ECO:0007669"/>
    <property type="project" value="InterPro"/>
</dbReference>
<keyword evidence="2" id="KW-0540">Nuclease</keyword>
<feature type="chain" id="PRO_5042057647" evidence="5">
    <location>
        <begin position="20"/>
        <end position="244"/>
    </location>
</feature>
<keyword evidence="2" id="KW-0378">Hydrolase</keyword>
<dbReference type="Proteomes" id="UP001280121">
    <property type="component" value="Unassembled WGS sequence"/>
</dbReference>
<feature type="signal peptide" evidence="5">
    <location>
        <begin position="1"/>
        <end position="19"/>
    </location>
</feature>
<dbReference type="Gene3D" id="3.90.730.10">
    <property type="entry name" value="Ribonuclease T2-like"/>
    <property type="match status" value="1"/>
</dbReference>
<keyword evidence="5" id="KW-0732">Signal</keyword>
<dbReference type="Pfam" id="PF00445">
    <property type="entry name" value="Ribonuclease_T2"/>
    <property type="match status" value="1"/>
</dbReference>
<accession>A0AAD9XLU5</accession>
<dbReference type="InterPro" id="IPR036430">
    <property type="entry name" value="RNase_T2-like_sf"/>
</dbReference>
<dbReference type="GO" id="GO:0006401">
    <property type="term" value="P:RNA catabolic process"/>
    <property type="evidence" value="ECO:0007669"/>
    <property type="project" value="UniProtKB-ARBA"/>
</dbReference>
<comment type="similarity">
    <text evidence="1 4">Belongs to the RNase T2 family.</text>
</comment>
<evidence type="ECO:0000313" key="7">
    <source>
        <dbReference type="Proteomes" id="UP001280121"/>
    </source>
</evidence>
<evidence type="ECO:0000256" key="2">
    <source>
        <dbReference type="ARBA" id="ARBA00022722"/>
    </source>
</evidence>
<sequence length="244" mass="27847">MKYVSAFLLPVLLYSLTYIAPPGKKGKVEIGEFDHFWFALQWPPSLCEGKRDSCKDVKPNFTIHGLWPTDVQGNTLKKRVLPVADCLSFHFDDDMSPLVEDLNKYWPSFLIANTNKCFWKHEWDKHGSTISKWIENGHTPEDYFKKAVKLIENRSTKISTALEPDNSYPVSEFIEAMTKITGKEIMLQCTENKLIDNMKALIEVRLCVNSDATEFINCSGEKEKPETEKSCGQGTIEIRFPGVS</sequence>
<dbReference type="GO" id="GO:0003723">
    <property type="term" value="F:RNA binding"/>
    <property type="evidence" value="ECO:0007669"/>
    <property type="project" value="InterPro"/>
</dbReference>
<keyword evidence="7" id="KW-1185">Reference proteome</keyword>
<reference evidence="6" key="1">
    <citation type="journal article" date="2023" name="Plant J.">
        <title>Genome sequences and population genomics provide insights into the demographic history, inbreeding, and mutation load of two 'living fossil' tree species of Dipteronia.</title>
        <authorList>
            <person name="Feng Y."/>
            <person name="Comes H.P."/>
            <person name="Chen J."/>
            <person name="Zhu S."/>
            <person name="Lu R."/>
            <person name="Zhang X."/>
            <person name="Li P."/>
            <person name="Qiu J."/>
            <person name="Olsen K.M."/>
            <person name="Qiu Y."/>
        </authorList>
    </citation>
    <scope>NUCLEOTIDE SEQUENCE</scope>
    <source>
        <strain evidence="6">KIB01</strain>
    </source>
</reference>
<proteinExistence type="inferred from homology"/>
<dbReference type="EMBL" id="JANJYI010000001">
    <property type="protein sequence ID" value="KAK2661924.1"/>
    <property type="molecule type" value="Genomic_DNA"/>
</dbReference>
<protein>
    <submittedName>
        <fullName evidence="6">Uncharacterized protein</fullName>
    </submittedName>
</protein>
<dbReference type="SUPFAM" id="SSF55895">
    <property type="entry name" value="Ribonuclease Rh-like"/>
    <property type="match status" value="1"/>
</dbReference>
<dbReference type="InterPro" id="IPR001568">
    <property type="entry name" value="RNase_T2-like"/>
</dbReference>
<gene>
    <name evidence="6" type="ORF">Ddye_000498</name>
</gene>
<dbReference type="PANTHER" id="PTHR11240:SF22">
    <property type="entry name" value="RIBONUCLEASE T2"/>
    <property type="match status" value="1"/>
</dbReference>
<keyword evidence="3" id="KW-0456">Lyase</keyword>
<organism evidence="6 7">
    <name type="scientific">Dipteronia dyeriana</name>
    <dbReference type="NCBI Taxonomy" id="168575"/>
    <lineage>
        <taxon>Eukaryota</taxon>
        <taxon>Viridiplantae</taxon>
        <taxon>Streptophyta</taxon>
        <taxon>Embryophyta</taxon>
        <taxon>Tracheophyta</taxon>
        <taxon>Spermatophyta</taxon>
        <taxon>Magnoliopsida</taxon>
        <taxon>eudicotyledons</taxon>
        <taxon>Gunneridae</taxon>
        <taxon>Pentapetalae</taxon>
        <taxon>rosids</taxon>
        <taxon>malvids</taxon>
        <taxon>Sapindales</taxon>
        <taxon>Sapindaceae</taxon>
        <taxon>Hippocastanoideae</taxon>
        <taxon>Acereae</taxon>
        <taxon>Dipteronia</taxon>
    </lineage>
</organism>
<evidence type="ECO:0000256" key="1">
    <source>
        <dbReference type="ARBA" id="ARBA00007469"/>
    </source>
</evidence>